<name>A6VMP0_ACTSZ</name>
<evidence type="ECO:0000259" key="5">
    <source>
        <dbReference type="SMART" id="SM00271"/>
    </source>
</evidence>
<dbReference type="SMART" id="SM00271">
    <property type="entry name" value="DnaJ"/>
    <property type="match status" value="1"/>
</dbReference>
<protein>
    <recommendedName>
        <fullName evidence="4">Co-chaperone protein HscB homolog</fullName>
    </recommendedName>
</protein>
<reference evidence="7" key="1">
    <citation type="journal article" date="2010" name="BMC Genomics">
        <title>A genomic perspective on the potential of Actinobacillus succinogenes for industrial succinate production.</title>
        <authorList>
            <person name="McKinlay J.B."/>
            <person name="Laivenieks M."/>
            <person name="Schindler B.D."/>
            <person name="McKinlay A.A."/>
            <person name="Siddaramappa S."/>
            <person name="Challacombe J.F."/>
            <person name="Lowry S.R."/>
            <person name="Clum A."/>
            <person name="Lapidus A.L."/>
            <person name="Burkhart K.B."/>
            <person name="Harkins V."/>
            <person name="Vieille C."/>
        </authorList>
    </citation>
    <scope>NUCLEOTIDE SEQUENCE [LARGE SCALE GENOMIC DNA]</scope>
    <source>
        <strain evidence="7">ATCC 55618 / DSM 22257 / CCUG 43843 / 130Z</strain>
    </source>
</reference>
<keyword evidence="7" id="KW-1185">Reference proteome</keyword>
<proteinExistence type="inferred from homology"/>
<dbReference type="HAMAP" id="MF_00682">
    <property type="entry name" value="HscB"/>
    <property type="match status" value="1"/>
</dbReference>
<dbReference type="Gene3D" id="1.20.1280.20">
    <property type="entry name" value="HscB, C-terminal domain"/>
    <property type="match status" value="1"/>
</dbReference>
<evidence type="ECO:0000313" key="7">
    <source>
        <dbReference type="Proteomes" id="UP000001114"/>
    </source>
</evidence>
<organism evidence="6 7">
    <name type="scientific">Actinobacillus succinogenes (strain ATCC 55618 / DSM 22257 / CCUG 43843 / 130Z)</name>
    <dbReference type="NCBI Taxonomy" id="339671"/>
    <lineage>
        <taxon>Bacteria</taxon>
        <taxon>Pseudomonadati</taxon>
        <taxon>Pseudomonadota</taxon>
        <taxon>Gammaproteobacteria</taxon>
        <taxon>Pasteurellales</taxon>
        <taxon>Pasteurellaceae</taxon>
        <taxon>Actinobacillus</taxon>
    </lineage>
</organism>
<evidence type="ECO:0000256" key="3">
    <source>
        <dbReference type="ARBA" id="ARBA00025596"/>
    </source>
</evidence>
<dbReference type="InterPro" id="IPR009073">
    <property type="entry name" value="HscB_oligo_C"/>
</dbReference>
<evidence type="ECO:0000256" key="1">
    <source>
        <dbReference type="ARBA" id="ARBA00010476"/>
    </source>
</evidence>
<dbReference type="PANTHER" id="PTHR14021">
    <property type="entry name" value="IRON-SULFUR CLUSTER CO-CHAPERONE PROTEIN HSCB"/>
    <property type="match status" value="1"/>
</dbReference>
<dbReference type="EMBL" id="CP000746">
    <property type="protein sequence ID" value="ABR74237.1"/>
    <property type="molecule type" value="Genomic_DNA"/>
</dbReference>
<dbReference type="GO" id="GO:0051259">
    <property type="term" value="P:protein complex oligomerization"/>
    <property type="evidence" value="ECO:0007669"/>
    <property type="project" value="InterPro"/>
</dbReference>
<evidence type="ECO:0000256" key="4">
    <source>
        <dbReference type="HAMAP-Rule" id="MF_00682"/>
    </source>
</evidence>
<evidence type="ECO:0000256" key="2">
    <source>
        <dbReference type="ARBA" id="ARBA00023186"/>
    </source>
</evidence>
<dbReference type="InterPro" id="IPR036869">
    <property type="entry name" value="J_dom_sf"/>
</dbReference>
<dbReference type="HOGENOM" id="CLU_068529_2_0_6"/>
<dbReference type="SUPFAM" id="SSF46565">
    <property type="entry name" value="Chaperone J-domain"/>
    <property type="match status" value="1"/>
</dbReference>
<comment type="similarity">
    <text evidence="1 4">Belongs to the HscB family.</text>
</comment>
<dbReference type="KEGG" id="asu:Asuc_0867"/>
<dbReference type="SUPFAM" id="SSF47144">
    <property type="entry name" value="HSC20 (HSCB), C-terminal oligomerisation domain"/>
    <property type="match status" value="1"/>
</dbReference>
<evidence type="ECO:0000313" key="6">
    <source>
        <dbReference type="EMBL" id="ABR74237.1"/>
    </source>
</evidence>
<dbReference type="GO" id="GO:0044571">
    <property type="term" value="P:[2Fe-2S] cluster assembly"/>
    <property type="evidence" value="ECO:0007669"/>
    <property type="project" value="InterPro"/>
</dbReference>
<dbReference type="STRING" id="339671.Asuc_0867"/>
<feature type="domain" description="J" evidence="5">
    <location>
        <begin position="4"/>
        <end position="69"/>
    </location>
</feature>
<accession>A6VMP0</accession>
<dbReference type="eggNOG" id="COG1076">
    <property type="taxonomic scope" value="Bacteria"/>
</dbReference>
<dbReference type="PANTHER" id="PTHR14021:SF15">
    <property type="entry name" value="IRON-SULFUR CLUSTER CO-CHAPERONE PROTEIN HSCB"/>
    <property type="match status" value="1"/>
</dbReference>
<dbReference type="Proteomes" id="UP000001114">
    <property type="component" value="Chromosome"/>
</dbReference>
<dbReference type="Pfam" id="PF07743">
    <property type="entry name" value="HSCB_C"/>
    <property type="match status" value="1"/>
</dbReference>
<dbReference type="GO" id="GO:0051087">
    <property type="term" value="F:protein-folding chaperone binding"/>
    <property type="evidence" value="ECO:0007669"/>
    <property type="project" value="InterPro"/>
</dbReference>
<dbReference type="NCBIfam" id="TIGR00714">
    <property type="entry name" value="hscB"/>
    <property type="match status" value="1"/>
</dbReference>
<dbReference type="GO" id="GO:0001671">
    <property type="term" value="F:ATPase activator activity"/>
    <property type="evidence" value="ECO:0007669"/>
    <property type="project" value="InterPro"/>
</dbReference>
<dbReference type="GO" id="GO:0006457">
    <property type="term" value="P:protein folding"/>
    <property type="evidence" value="ECO:0007669"/>
    <property type="project" value="UniProtKB-UniRule"/>
</dbReference>
<comment type="subunit">
    <text evidence="4">Interacts with HscA and stimulates its ATPase activity.</text>
</comment>
<dbReference type="GO" id="GO:1990230">
    <property type="term" value="C:iron-sulfur cluster transfer complex"/>
    <property type="evidence" value="ECO:0007669"/>
    <property type="project" value="TreeGrafter"/>
</dbReference>
<dbReference type="InterPro" id="IPR004640">
    <property type="entry name" value="HscB"/>
</dbReference>
<dbReference type="AlphaFoldDB" id="A6VMP0"/>
<gene>
    <name evidence="4" type="primary">hscB</name>
    <name evidence="6" type="ordered locus">Asuc_0867</name>
</gene>
<sequence>MTMSNPFELFDLPVDFRLDSNLLTSRYLTLQKSLHPDNFAHSSPQEQRLAMQKSAEVNDALQILKDPVSRADCIIRLHMPTVQDIEQKSNRDMAFLMRQLEWRERLEEIEQAQDLDALTDFMRDIDAVQQENLTEISTALNEQNWPLAEQINDRLRFMQKLNSEVERVEEQISGF</sequence>
<comment type="function">
    <text evidence="3 4">Co-chaperone involved in the maturation of iron-sulfur cluster-containing proteins. Seems to help targeting proteins to be folded toward HscA.</text>
</comment>
<dbReference type="Gene3D" id="1.10.287.110">
    <property type="entry name" value="DnaJ domain"/>
    <property type="match status" value="1"/>
</dbReference>
<dbReference type="InterPro" id="IPR001623">
    <property type="entry name" value="DnaJ_domain"/>
</dbReference>
<dbReference type="InterPro" id="IPR036386">
    <property type="entry name" value="HscB_C_sf"/>
</dbReference>
<dbReference type="CDD" id="cd06257">
    <property type="entry name" value="DnaJ"/>
    <property type="match status" value="1"/>
</dbReference>
<keyword evidence="2 4" id="KW-0143">Chaperone</keyword>